<reference evidence="3 4" key="1">
    <citation type="journal article" date="2018" name="PLoS ONE">
        <title>The draft genome of Kipferlia bialata reveals reductive genome evolution in fornicate parasites.</title>
        <authorList>
            <person name="Tanifuji G."/>
            <person name="Takabayashi S."/>
            <person name="Kume K."/>
            <person name="Takagi M."/>
            <person name="Nakayama T."/>
            <person name="Kamikawa R."/>
            <person name="Inagaki Y."/>
            <person name="Hashimoto T."/>
        </authorList>
    </citation>
    <scope>NUCLEOTIDE SEQUENCE [LARGE SCALE GENOMIC DNA]</scope>
    <source>
        <strain evidence="3">NY0173</strain>
    </source>
</reference>
<keyword evidence="1" id="KW-0067">ATP-binding</keyword>
<feature type="non-terminal residue" evidence="3">
    <location>
        <position position="1"/>
    </location>
</feature>
<dbReference type="GO" id="GO:0016308">
    <property type="term" value="F:1-phosphatidylinositol-4-phosphate 5-kinase activity"/>
    <property type="evidence" value="ECO:0007669"/>
    <property type="project" value="TreeGrafter"/>
</dbReference>
<dbReference type="InterPro" id="IPR023610">
    <property type="entry name" value="PInositol-4/5-P-5/4-kinase"/>
</dbReference>
<dbReference type="GO" id="GO:0005886">
    <property type="term" value="C:plasma membrane"/>
    <property type="evidence" value="ECO:0007669"/>
    <property type="project" value="TreeGrafter"/>
</dbReference>
<feature type="domain" description="PIPK" evidence="2">
    <location>
        <begin position="7"/>
        <end position="122"/>
    </location>
</feature>
<protein>
    <submittedName>
        <fullName evidence="3">Phosphatidylinositol-4-phosphate 5-kinase</fullName>
    </submittedName>
</protein>
<dbReference type="SUPFAM" id="SSF56104">
    <property type="entry name" value="SAICAR synthase-like"/>
    <property type="match status" value="1"/>
</dbReference>
<dbReference type="OrthoDB" id="70770at2759"/>
<keyword evidence="4" id="KW-1185">Reference proteome</keyword>
<sequence length="122" mass="13796">MTTSAPDLPKDQYVFIRKLQQGLRLAIGSVTPQPARELQMKDFEVKRVFGLEKYRDRDTSYQLPSWSFSDYAPRVFRHFRALFGVDAAGFLMSLCGDDCLVPMGSAGKSGCVFLRSADSRYI</sequence>
<keyword evidence="1" id="KW-0418">Kinase</keyword>
<evidence type="ECO:0000313" key="3">
    <source>
        <dbReference type="EMBL" id="GIQ88944.1"/>
    </source>
</evidence>
<dbReference type="GO" id="GO:0005524">
    <property type="term" value="F:ATP binding"/>
    <property type="evidence" value="ECO:0007669"/>
    <property type="project" value="UniProtKB-UniRule"/>
</dbReference>
<dbReference type="InterPro" id="IPR027484">
    <property type="entry name" value="PInositol-4-P-5-kinase_N"/>
</dbReference>
<comment type="caution">
    <text evidence="3">The sequence shown here is derived from an EMBL/GenBank/DDBJ whole genome shotgun (WGS) entry which is preliminary data.</text>
</comment>
<evidence type="ECO:0000259" key="2">
    <source>
        <dbReference type="PROSITE" id="PS51455"/>
    </source>
</evidence>
<dbReference type="PANTHER" id="PTHR23086:SF8">
    <property type="entry name" value="PHOSPHATIDYLINOSITOL 5-PHOSPHATE 4-KINASE, ISOFORM A"/>
    <property type="match status" value="1"/>
</dbReference>
<dbReference type="Proteomes" id="UP000265618">
    <property type="component" value="Unassembled WGS sequence"/>
</dbReference>
<name>A0A9K3D4J9_9EUKA</name>
<organism evidence="3 4">
    <name type="scientific">Kipferlia bialata</name>
    <dbReference type="NCBI Taxonomy" id="797122"/>
    <lineage>
        <taxon>Eukaryota</taxon>
        <taxon>Metamonada</taxon>
        <taxon>Carpediemonas-like organisms</taxon>
        <taxon>Kipferlia</taxon>
    </lineage>
</organism>
<dbReference type="PANTHER" id="PTHR23086">
    <property type="entry name" value="PHOSPHATIDYLINOSITOL-4-PHOSPHATE 5-KINASE"/>
    <property type="match status" value="1"/>
</dbReference>
<dbReference type="AlphaFoldDB" id="A0A9K3D4J9"/>
<evidence type="ECO:0000256" key="1">
    <source>
        <dbReference type="PROSITE-ProRule" id="PRU00781"/>
    </source>
</evidence>
<dbReference type="EMBL" id="BDIP01004543">
    <property type="protein sequence ID" value="GIQ88944.1"/>
    <property type="molecule type" value="Genomic_DNA"/>
</dbReference>
<gene>
    <name evidence="3" type="ORF">KIPB_011301</name>
</gene>
<dbReference type="InterPro" id="IPR002498">
    <property type="entry name" value="PInositol-4-P-4/5-kinase_core"/>
</dbReference>
<dbReference type="GO" id="GO:0046854">
    <property type="term" value="P:phosphatidylinositol phosphate biosynthetic process"/>
    <property type="evidence" value="ECO:0007669"/>
    <property type="project" value="TreeGrafter"/>
</dbReference>
<dbReference type="Gene3D" id="3.30.800.10">
    <property type="entry name" value="Phosphatidylinositol Phosphate Kinase II Beta"/>
    <property type="match status" value="1"/>
</dbReference>
<keyword evidence="1" id="KW-0547">Nucleotide-binding</keyword>
<accession>A0A9K3D4J9</accession>
<keyword evidence="1" id="KW-0808">Transferase</keyword>
<proteinExistence type="predicted"/>
<evidence type="ECO:0000313" key="4">
    <source>
        <dbReference type="Proteomes" id="UP000265618"/>
    </source>
</evidence>
<dbReference type="PROSITE" id="PS51455">
    <property type="entry name" value="PIPK"/>
    <property type="match status" value="1"/>
</dbReference>